<feature type="transmembrane region" description="Helical" evidence="1">
    <location>
        <begin position="36"/>
        <end position="57"/>
    </location>
</feature>
<comment type="caution">
    <text evidence="2">The sequence shown here is derived from an EMBL/GenBank/DDBJ whole genome shotgun (WGS) entry which is preliminary data.</text>
</comment>
<evidence type="ECO:0000313" key="3">
    <source>
        <dbReference type="Proteomes" id="UP000886742"/>
    </source>
</evidence>
<evidence type="ECO:0000313" key="2">
    <source>
        <dbReference type="EMBL" id="HIS71166.1"/>
    </source>
</evidence>
<name>A0A9D1FGV6_9PROT</name>
<feature type="transmembrane region" description="Helical" evidence="1">
    <location>
        <begin position="130"/>
        <end position="155"/>
    </location>
</feature>
<sequence length="258" mass="28281">MTNQFHRALNRMALFTALLVAGLILFYEPFLRVASANILLNGIIIGTTIFGIGLCFVEMFRLLPEYKWARAYFAGKKNAPLPPRLLRPVALILRARPVRISASTLNGMLDMILLRFEDSRESVRYITNTLIFLGLLGTFWGLIVTVGGFADLIGALDFADESVMQTMQAGLTRPLSGMATAFTSSLMGLAGSLTIGFLGLQVQLAQNGIYRELEDYLSAHTSVAATDTVATVLPQINNAANELNKSVRELRETFSELA</sequence>
<feature type="transmembrane region" description="Helical" evidence="1">
    <location>
        <begin position="175"/>
        <end position="200"/>
    </location>
</feature>
<gene>
    <name evidence="2" type="ORF">IAD02_04260</name>
</gene>
<keyword evidence="2" id="KW-0966">Cell projection</keyword>
<dbReference type="EMBL" id="DVJI01000012">
    <property type="protein sequence ID" value="HIS71166.1"/>
    <property type="molecule type" value="Genomic_DNA"/>
</dbReference>
<keyword evidence="1" id="KW-1133">Transmembrane helix</keyword>
<keyword evidence="2" id="KW-0282">Flagellum</keyword>
<evidence type="ECO:0000256" key="1">
    <source>
        <dbReference type="SAM" id="Phobius"/>
    </source>
</evidence>
<keyword evidence="2" id="KW-0969">Cilium</keyword>
<reference evidence="2" key="1">
    <citation type="submission" date="2020-10" db="EMBL/GenBank/DDBJ databases">
        <authorList>
            <person name="Gilroy R."/>
        </authorList>
    </citation>
    <scope>NUCLEOTIDE SEQUENCE</scope>
    <source>
        <strain evidence="2">ChiGjej3B3-5194</strain>
    </source>
</reference>
<feature type="transmembrane region" description="Helical" evidence="1">
    <location>
        <begin position="12"/>
        <end position="30"/>
    </location>
</feature>
<reference evidence="2" key="2">
    <citation type="journal article" date="2021" name="PeerJ">
        <title>Extensive microbial diversity within the chicken gut microbiome revealed by metagenomics and culture.</title>
        <authorList>
            <person name="Gilroy R."/>
            <person name="Ravi A."/>
            <person name="Getino M."/>
            <person name="Pursley I."/>
            <person name="Horton D.L."/>
            <person name="Alikhan N.F."/>
            <person name="Baker D."/>
            <person name="Gharbi K."/>
            <person name="Hall N."/>
            <person name="Watson M."/>
            <person name="Adriaenssens E.M."/>
            <person name="Foster-Nyarko E."/>
            <person name="Jarju S."/>
            <person name="Secka A."/>
            <person name="Antonio M."/>
            <person name="Oren A."/>
            <person name="Chaudhuri R.R."/>
            <person name="La Ragione R."/>
            <person name="Hildebrand F."/>
            <person name="Pallen M.J."/>
        </authorList>
    </citation>
    <scope>NUCLEOTIDE SEQUENCE</scope>
    <source>
        <strain evidence="2">ChiGjej3B3-5194</strain>
    </source>
</reference>
<accession>A0A9D1FGV6</accession>
<organism evidence="2 3">
    <name type="scientific">Candidatus Enterousia intestinigallinarum</name>
    <dbReference type="NCBI Taxonomy" id="2840790"/>
    <lineage>
        <taxon>Bacteria</taxon>
        <taxon>Pseudomonadati</taxon>
        <taxon>Pseudomonadota</taxon>
        <taxon>Alphaproteobacteria</taxon>
        <taxon>Candidatus Enterousia</taxon>
    </lineage>
</organism>
<protein>
    <submittedName>
        <fullName evidence="2">Flagellar motor protein MotA</fullName>
    </submittedName>
</protein>
<dbReference type="Proteomes" id="UP000886742">
    <property type="component" value="Unassembled WGS sequence"/>
</dbReference>
<keyword evidence="1" id="KW-0812">Transmembrane</keyword>
<proteinExistence type="predicted"/>
<dbReference type="AlphaFoldDB" id="A0A9D1FGV6"/>
<keyword evidence="1" id="KW-0472">Membrane</keyword>